<sequence>MPPDISDRTRVSGDKLLYSRVVPSIMPGVCSDPNFFETTVEPLLAAGREGDLCEWLKKNGLIAKEQKCPNNECLTTEKMQWHRARVVDKFNWVCLECKKKVPARHASFFADFKCELGYALKVIDSWCKNTPLSDVSGEGRTKVNVAKRIYNGCAQVAEWQLKKIVGDFKLGGTDVVVIVDVFPDGNMSLEVPTTSHNNNFSKRVLCIADTAHVPVRVWASLLDGSNKENSKIVEMVKNHVMLGSTIVTNEMLYPLLHNLPGIGEVISTEALMNLDINHDHKSLKNLETIWATTVEACIQLQDMSTTHAEQHLYELQWRQMYGFIALPSMIQQIVEYTAYNNPICPPLPSIWPTN</sequence>
<accession>A0A2S2NZA6</accession>
<evidence type="ECO:0000313" key="1">
    <source>
        <dbReference type="EMBL" id="MBY22559.1"/>
    </source>
</evidence>
<organism evidence="1">
    <name type="scientific">Schizaphis graminum</name>
    <name type="common">Green bug aphid</name>
    <dbReference type="NCBI Taxonomy" id="13262"/>
    <lineage>
        <taxon>Eukaryota</taxon>
        <taxon>Metazoa</taxon>
        <taxon>Ecdysozoa</taxon>
        <taxon>Arthropoda</taxon>
        <taxon>Hexapoda</taxon>
        <taxon>Insecta</taxon>
        <taxon>Pterygota</taxon>
        <taxon>Neoptera</taxon>
        <taxon>Paraneoptera</taxon>
        <taxon>Hemiptera</taxon>
        <taxon>Sternorrhyncha</taxon>
        <taxon>Aphidomorpha</taxon>
        <taxon>Aphidoidea</taxon>
        <taxon>Aphididae</taxon>
        <taxon>Aphidini</taxon>
        <taxon>Schizaphis</taxon>
    </lineage>
</organism>
<protein>
    <submittedName>
        <fullName evidence="1">Uncharacterized protein</fullName>
    </submittedName>
</protein>
<name>A0A2S2NZA6_SCHGA</name>
<proteinExistence type="predicted"/>
<gene>
    <name evidence="1" type="ORF">g.87109</name>
</gene>
<dbReference type="EMBL" id="GGMR01009940">
    <property type="protein sequence ID" value="MBY22559.1"/>
    <property type="molecule type" value="Transcribed_RNA"/>
</dbReference>
<reference evidence="1" key="1">
    <citation type="submission" date="2018-04" db="EMBL/GenBank/DDBJ databases">
        <title>Transcriptome of Schizaphis graminum biotype I.</title>
        <authorList>
            <person name="Scully E.D."/>
            <person name="Geib S.M."/>
            <person name="Palmer N.A."/>
            <person name="Koch K."/>
            <person name="Bradshaw J."/>
            <person name="Heng-Moss T."/>
            <person name="Sarath G."/>
        </authorList>
    </citation>
    <scope>NUCLEOTIDE SEQUENCE</scope>
</reference>
<dbReference type="AlphaFoldDB" id="A0A2S2NZA6"/>